<comment type="subcellular location">
    <subcellularLocation>
        <location evidence="1">Membrane</location>
        <topology evidence="1">Multi-pass membrane protein</topology>
    </subcellularLocation>
</comment>
<dbReference type="SMART" id="SM00014">
    <property type="entry name" value="acidPPc"/>
    <property type="match status" value="1"/>
</dbReference>
<evidence type="ECO:0000313" key="7">
    <source>
        <dbReference type="Proteomes" id="UP000749559"/>
    </source>
</evidence>
<dbReference type="GO" id="GO:0046839">
    <property type="term" value="P:phospholipid dephosphorylation"/>
    <property type="evidence" value="ECO:0007669"/>
    <property type="project" value="TreeGrafter"/>
</dbReference>
<comment type="caution">
    <text evidence="6">The sequence shown here is derived from an EMBL/GenBank/DDBJ whole genome shotgun (WGS) entry which is preliminary data.</text>
</comment>
<accession>A0A8J1TSG7</accession>
<dbReference type="GO" id="GO:0007165">
    <property type="term" value="P:signal transduction"/>
    <property type="evidence" value="ECO:0007669"/>
    <property type="project" value="TreeGrafter"/>
</dbReference>
<gene>
    <name evidence="6" type="ORF">OFUS_LOCUS14812</name>
</gene>
<reference evidence="6" key="1">
    <citation type="submission" date="2022-03" db="EMBL/GenBank/DDBJ databases">
        <authorList>
            <person name="Martin C."/>
        </authorList>
    </citation>
    <scope>NUCLEOTIDE SEQUENCE</scope>
</reference>
<keyword evidence="4" id="KW-1133">Transmembrane helix</keyword>
<keyword evidence="5" id="KW-0472">Membrane</keyword>
<dbReference type="SUPFAM" id="SSF48317">
    <property type="entry name" value="Acid phosphatase/Vanadium-dependent haloperoxidase"/>
    <property type="match status" value="1"/>
</dbReference>
<dbReference type="OrthoDB" id="8907274at2759"/>
<name>A0A8J1TSG7_OWEFU</name>
<feature type="non-terminal residue" evidence="6">
    <location>
        <position position="1"/>
    </location>
</feature>
<comment type="similarity">
    <text evidence="2">Belongs to the PA-phosphatase related phosphoesterase family.</text>
</comment>
<protein>
    <submittedName>
        <fullName evidence="6">Uncharacterized protein</fullName>
    </submittedName>
</protein>
<dbReference type="Proteomes" id="UP000749559">
    <property type="component" value="Unassembled WGS sequence"/>
</dbReference>
<keyword evidence="7" id="KW-1185">Reference proteome</keyword>
<evidence type="ECO:0000313" key="6">
    <source>
        <dbReference type="EMBL" id="CAH1789461.1"/>
    </source>
</evidence>
<evidence type="ECO:0000256" key="5">
    <source>
        <dbReference type="ARBA" id="ARBA00023136"/>
    </source>
</evidence>
<keyword evidence="3" id="KW-0812">Transmembrane</keyword>
<dbReference type="PANTHER" id="PTHR10165:SF103">
    <property type="entry name" value="PHOSPHOLIPID PHOSPHATASE HOMOLOG 1.2 HOMOLOG"/>
    <property type="match status" value="1"/>
</dbReference>
<evidence type="ECO:0000256" key="4">
    <source>
        <dbReference type="ARBA" id="ARBA00022989"/>
    </source>
</evidence>
<dbReference type="EMBL" id="CAIIXF020000007">
    <property type="protein sequence ID" value="CAH1789461.1"/>
    <property type="molecule type" value="Genomic_DNA"/>
</dbReference>
<dbReference type="Gene3D" id="1.20.144.10">
    <property type="entry name" value="Phosphatidic acid phosphatase type 2/haloperoxidase"/>
    <property type="match status" value="1"/>
</dbReference>
<dbReference type="CDD" id="cd03384">
    <property type="entry name" value="PAP2_wunen"/>
    <property type="match status" value="1"/>
</dbReference>
<proteinExistence type="inferred from homology"/>
<evidence type="ECO:0000256" key="3">
    <source>
        <dbReference type="ARBA" id="ARBA00022692"/>
    </source>
</evidence>
<dbReference type="PANTHER" id="PTHR10165">
    <property type="entry name" value="LIPID PHOSPHATE PHOSPHATASE"/>
    <property type="match status" value="1"/>
</dbReference>
<dbReference type="GO" id="GO:0005886">
    <property type="term" value="C:plasma membrane"/>
    <property type="evidence" value="ECO:0007669"/>
    <property type="project" value="TreeGrafter"/>
</dbReference>
<dbReference type="GO" id="GO:0006644">
    <property type="term" value="P:phospholipid metabolic process"/>
    <property type="evidence" value="ECO:0007669"/>
    <property type="project" value="InterPro"/>
</dbReference>
<dbReference type="InterPro" id="IPR000326">
    <property type="entry name" value="PAP2/HPO"/>
</dbReference>
<sequence length="311" mass="35709">KMAQRIVLQIIIDWICLLIVSVPILVFKLAGKPFKRGFFCDDESIMHPFRDSTISTVTLFVVGLGLPPVCILITEGYYVLMRKRQGEEFKYFQIGKFNIHPYVWVCYKQIGVFFFGAATSQLTTDIAKYTIGRLRPHFIDICKPNYSLVPGYTGDCTTLGYIERDICEGTDTNLMKEMRLSFMSGHASFSAYTMIYLVLYIHARWQWKGQKLLRPFLQVVILYMTYYTCLSRISDYKHHWSDVLMGFIQGLAVAVLVAQYVSDLFKKEKIWDLIERVQTTTKPHKIVAANGDAVQDGDVSTGTEVVYMTKV</sequence>
<dbReference type="GO" id="GO:0008195">
    <property type="term" value="F:phosphatidate phosphatase activity"/>
    <property type="evidence" value="ECO:0007669"/>
    <property type="project" value="TreeGrafter"/>
</dbReference>
<dbReference type="Pfam" id="PF01569">
    <property type="entry name" value="PAP2"/>
    <property type="match status" value="1"/>
</dbReference>
<evidence type="ECO:0000256" key="1">
    <source>
        <dbReference type="ARBA" id="ARBA00004141"/>
    </source>
</evidence>
<dbReference type="InterPro" id="IPR043216">
    <property type="entry name" value="PAP-like"/>
</dbReference>
<dbReference type="InterPro" id="IPR036938">
    <property type="entry name" value="PAP2/HPO_sf"/>
</dbReference>
<dbReference type="AlphaFoldDB" id="A0A8J1TSG7"/>
<evidence type="ECO:0000256" key="2">
    <source>
        <dbReference type="ARBA" id="ARBA00008816"/>
    </source>
</evidence>
<organism evidence="6 7">
    <name type="scientific">Owenia fusiformis</name>
    <name type="common">Polychaete worm</name>
    <dbReference type="NCBI Taxonomy" id="6347"/>
    <lineage>
        <taxon>Eukaryota</taxon>
        <taxon>Metazoa</taxon>
        <taxon>Spiralia</taxon>
        <taxon>Lophotrochozoa</taxon>
        <taxon>Annelida</taxon>
        <taxon>Polychaeta</taxon>
        <taxon>Sedentaria</taxon>
        <taxon>Canalipalpata</taxon>
        <taxon>Sabellida</taxon>
        <taxon>Oweniida</taxon>
        <taxon>Oweniidae</taxon>
        <taxon>Owenia</taxon>
    </lineage>
</organism>